<dbReference type="Pfam" id="PF00206">
    <property type="entry name" value="Lyase_1"/>
    <property type="match status" value="1"/>
</dbReference>
<protein>
    <submittedName>
        <fullName evidence="2">Adenylosuccinate lyase, putative</fullName>
    </submittedName>
</protein>
<dbReference type="InterPro" id="IPR024083">
    <property type="entry name" value="Fumarase/histidase_N"/>
</dbReference>
<feature type="domain" description="Fumarate lyase N-terminal" evidence="1">
    <location>
        <begin position="33"/>
        <end position="277"/>
    </location>
</feature>
<evidence type="ECO:0000313" key="2">
    <source>
        <dbReference type="EMBL" id="CDI83577.1"/>
    </source>
</evidence>
<dbReference type="GeneID" id="25272112"/>
<dbReference type="PROSITE" id="PS00163">
    <property type="entry name" value="FUMARATE_LYASES"/>
    <property type="match status" value="1"/>
</dbReference>
<evidence type="ECO:0000313" key="3">
    <source>
        <dbReference type="Proteomes" id="UP000018050"/>
    </source>
</evidence>
<dbReference type="InterPro" id="IPR020557">
    <property type="entry name" value="Fumarate_lyase_CS"/>
</dbReference>
<accession>U6GVI1</accession>
<organism evidence="2 3">
    <name type="scientific">Eimeria acervulina</name>
    <name type="common">Coccidian parasite</name>
    <dbReference type="NCBI Taxonomy" id="5801"/>
    <lineage>
        <taxon>Eukaryota</taxon>
        <taxon>Sar</taxon>
        <taxon>Alveolata</taxon>
        <taxon>Apicomplexa</taxon>
        <taxon>Conoidasida</taxon>
        <taxon>Coccidia</taxon>
        <taxon>Eucoccidiorida</taxon>
        <taxon>Eimeriorina</taxon>
        <taxon>Eimeriidae</taxon>
        <taxon>Eimeria</taxon>
    </lineage>
</organism>
<gene>
    <name evidence="2" type="ORF">EAH_00040420</name>
</gene>
<dbReference type="SUPFAM" id="SSF48557">
    <property type="entry name" value="L-aspartase-like"/>
    <property type="match status" value="1"/>
</dbReference>
<dbReference type="EMBL" id="HG673438">
    <property type="protein sequence ID" value="CDI83577.1"/>
    <property type="molecule type" value="Genomic_DNA"/>
</dbReference>
<dbReference type="OrthoDB" id="406045at2759"/>
<dbReference type="VEuPathDB" id="ToxoDB:EAH_00040420"/>
<dbReference type="PRINTS" id="PR00149">
    <property type="entry name" value="FUMRATELYASE"/>
</dbReference>
<dbReference type="RefSeq" id="XP_013247324.1">
    <property type="nucleotide sequence ID" value="XM_013391870.1"/>
</dbReference>
<dbReference type="Gene3D" id="1.10.275.10">
    <property type="entry name" value="Fumarase/aspartase (N-terminal domain)"/>
    <property type="match status" value="1"/>
</dbReference>
<dbReference type="PANTHER" id="PTHR43411:SF1">
    <property type="entry name" value="ADENYLOSUCCINATE LYASE"/>
    <property type="match status" value="1"/>
</dbReference>
<keyword evidence="3" id="KW-1185">Reference proteome</keyword>
<reference evidence="2" key="1">
    <citation type="submission" date="2013-10" db="EMBL/GenBank/DDBJ databases">
        <title>Genomic analysis of the causative agents of coccidiosis in chickens.</title>
        <authorList>
            <person name="Reid A.J."/>
            <person name="Blake D."/>
            <person name="Billington K."/>
            <person name="Browne H."/>
            <person name="Dunn M."/>
            <person name="Hung S."/>
            <person name="Kawahara F."/>
            <person name="Miranda-Saavedra D."/>
            <person name="Mourier T."/>
            <person name="Nagra H."/>
            <person name="Otto T.D."/>
            <person name="Rawlings N."/>
            <person name="Sanchez A."/>
            <person name="Sanders M."/>
            <person name="Subramaniam C."/>
            <person name="Tay Y."/>
            <person name="Dear P."/>
            <person name="Doerig C."/>
            <person name="Gruber A."/>
            <person name="Parkinson J."/>
            <person name="Shirley M."/>
            <person name="Wan K.L."/>
            <person name="Berriman M."/>
            <person name="Tomley F."/>
            <person name="Pain A."/>
        </authorList>
    </citation>
    <scope>NUCLEOTIDE SEQUENCE [LARGE SCALE GENOMIC DNA]</scope>
    <source>
        <strain evidence="2">Houghton</strain>
    </source>
</reference>
<keyword evidence="2" id="KW-0456">Lyase</keyword>
<dbReference type="Proteomes" id="UP000018050">
    <property type="component" value="Unassembled WGS sequence"/>
</dbReference>
<name>U6GVI1_EIMAC</name>
<dbReference type="InterPro" id="IPR022761">
    <property type="entry name" value="Fumarate_lyase_N"/>
</dbReference>
<dbReference type="OMA" id="ECHDWIS"/>
<dbReference type="InterPro" id="IPR008948">
    <property type="entry name" value="L-Aspartase-like"/>
</dbReference>
<dbReference type="Gene3D" id="1.20.200.10">
    <property type="entry name" value="Fumarase/aspartase (Central domain)"/>
    <property type="match status" value="1"/>
</dbReference>
<dbReference type="InterPro" id="IPR047136">
    <property type="entry name" value="PurB_bact"/>
</dbReference>
<dbReference type="GO" id="GO:0016829">
    <property type="term" value="F:lyase activity"/>
    <property type="evidence" value="ECO:0007669"/>
    <property type="project" value="UniProtKB-KW"/>
</dbReference>
<dbReference type="InterPro" id="IPR000362">
    <property type="entry name" value="Fumarate_lyase_fam"/>
</dbReference>
<dbReference type="PANTHER" id="PTHR43411">
    <property type="entry name" value="ADENYLOSUCCINATE LYASE"/>
    <property type="match status" value="1"/>
</dbReference>
<reference evidence="2" key="2">
    <citation type="submission" date="2013-10" db="EMBL/GenBank/DDBJ databases">
        <authorList>
            <person name="Aslett M."/>
        </authorList>
    </citation>
    <scope>NUCLEOTIDE SEQUENCE [LARGE SCALE GENOMIC DNA]</scope>
    <source>
        <strain evidence="2">Houghton</strain>
    </source>
</reference>
<proteinExistence type="predicted"/>
<dbReference type="AlphaFoldDB" id="U6GVI1"/>
<evidence type="ECO:0000259" key="1">
    <source>
        <dbReference type="Pfam" id="PF00206"/>
    </source>
</evidence>
<sequence length="338" mass="38366">MRHRVYVELKWLKFFVENVHPRVALTAEQLNDLQQLHDVKDADLIEIFKIEAKTNHDVKAVEYYLRERIQQTPSLSFCSEFVHALCTSEDINSLAYAFMLKECLTKIILPSIRSLLLRLQTLATQHAEAPLLARTHGQPASPTTFGKEFAVYYHRLQQQMRKLEEVKPAAKFSGAVGNFNAHAVAFPGLDWPKLAQQFVEGLGVCYQPFSTQIECHDWISSLCDELSRFNTILLGLCQDCWAYISRDLLALQLVAGEVGSSTMPHKINPIDFENAEGNLGIACAMLRFFRGRESQPQGYEQLKQLTRGSGSVSSKDMQAFIFQTPLSKELGDLFIEYD</sequence>
<dbReference type="Gene3D" id="1.10.40.30">
    <property type="entry name" value="Fumarase/aspartase (C-terminal domain)"/>
    <property type="match status" value="1"/>
</dbReference>